<dbReference type="SUPFAM" id="SSF54637">
    <property type="entry name" value="Thioesterase/thiol ester dehydrase-isomerase"/>
    <property type="match status" value="1"/>
</dbReference>
<sequence>MICSPPIVCIPTSNNHAEMSSSPLLAQISRLMNEQIPFHRLIGLEVTRFASDISEVQFTWKPELIGNAPQGILHGGVTATALDMCGGLVAIASVVEGLPHDTPAAEVIQRISRCGTIDLRVDYVRPGRGDTFITTSHIIRSGNKVAVARMELHNQDNMLIAFGTGTYMVG</sequence>
<evidence type="ECO:0000313" key="10">
    <source>
        <dbReference type="Proteomes" id="UP000249203"/>
    </source>
</evidence>
<reference evidence="9 10" key="1">
    <citation type="submission" date="2018-06" db="EMBL/GenBank/DDBJ databases">
        <title>Genomic Encyclopedia of Type Strains, Phase III (KMG-III): the genomes of soil and plant-associated and newly described type strains.</title>
        <authorList>
            <person name="Whitman W."/>
        </authorList>
    </citation>
    <scope>NUCLEOTIDE SEQUENCE [LARGE SCALE GENOMIC DNA]</scope>
    <source>
        <strain evidence="9 10">CGMCC 1.15366</strain>
    </source>
</reference>
<dbReference type="EMBL" id="QLMD01000009">
    <property type="protein sequence ID" value="RAJ96412.1"/>
    <property type="molecule type" value="Genomic_DNA"/>
</dbReference>
<proteinExistence type="inferred from homology"/>
<evidence type="ECO:0000256" key="1">
    <source>
        <dbReference type="ARBA" id="ARBA00022801"/>
    </source>
</evidence>
<evidence type="ECO:0000256" key="7">
    <source>
        <dbReference type="ARBA" id="ARBA00048062"/>
    </source>
</evidence>
<evidence type="ECO:0000259" key="8">
    <source>
        <dbReference type="Pfam" id="PF03061"/>
    </source>
</evidence>
<evidence type="ECO:0000256" key="6">
    <source>
        <dbReference type="ARBA" id="ARBA00040062"/>
    </source>
</evidence>
<dbReference type="EC" id="3.1.2.20" evidence="5"/>
<comment type="catalytic activity">
    <reaction evidence="7">
        <text>a medium-chain fatty acyl-CoA + H2O = a medium-chain fatty acid + CoA + H(+)</text>
        <dbReference type="Rhea" id="RHEA:68184"/>
        <dbReference type="ChEBI" id="CHEBI:15377"/>
        <dbReference type="ChEBI" id="CHEBI:15378"/>
        <dbReference type="ChEBI" id="CHEBI:57287"/>
        <dbReference type="ChEBI" id="CHEBI:59558"/>
        <dbReference type="ChEBI" id="CHEBI:90546"/>
    </reaction>
</comment>
<feature type="domain" description="Thioesterase" evidence="8">
    <location>
        <begin position="70"/>
        <end position="160"/>
    </location>
</feature>
<evidence type="ECO:0000256" key="2">
    <source>
        <dbReference type="ARBA" id="ARBA00035880"/>
    </source>
</evidence>
<dbReference type="CDD" id="cd03443">
    <property type="entry name" value="PaaI_thioesterase"/>
    <property type="match status" value="1"/>
</dbReference>
<protein>
    <recommendedName>
        <fullName evidence="6">Medium/long-chain acyl-CoA thioesterase YigI</fullName>
        <ecNumber evidence="5">3.1.2.20</ecNumber>
    </recommendedName>
</protein>
<comment type="catalytic activity">
    <reaction evidence="3">
        <text>a long-chain fatty acyl-CoA + H2O = a long-chain fatty acid + CoA + H(+)</text>
        <dbReference type="Rhea" id="RHEA:67680"/>
        <dbReference type="ChEBI" id="CHEBI:15377"/>
        <dbReference type="ChEBI" id="CHEBI:15378"/>
        <dbReference type="ChEBI" id="CHEBI:57287"/>
        <dbReference type="ChEBI" id="CHEBI:57560"/>
        <dbReference type="ChEBI" id="CHEBI:83139"/>
    </reaction>
</comment>
<dbReference type="PANTHER" id="PTHR43240">
    <property type="entry name" value="1,4-DIHYDROXY-2-NAPHTHOYL-COA THIOESTERASE 1"/>
    <property type="match status" value="1"/>
</dbReference>
<dbReference type="InterPro" id="IPR029069">
    <property type="entry name" value="HotDog_dom_sf"/>
</dbReference>
<dbReference type="AlphaFoldDB" id="A0A327WU78"/>
<dbReference type="Proteomes" id="UP000249203">
    <property type="component" value="Unassembled WGS sequence"/>
</dbReference>
<dbReference type="Gene3D" id="3.10.129.10">
    <property type="entry name" value="Hotdog Thioesterase"/>
    <property type="match status" value="1"/>
</dbReference>
<dbReference type="PANTHER" id="PTHR43240:SF20">
    <property type="entry name" value="MEDIUM_LONG-CHAIN ACYL-COA THIOESTERASE YIGI"/>
    <property type="match status" value="1"/>
</dbReference>
<evidence type="ECO:0000256" key="4">
    <source>
        <dbReference type="ARBA" id="ARBA00038381"/>
    </source>
</evidence>
<gene>
    <name evidence="9" type="ORF">B0I24_10993</name>
</gene>
<comment type="caution">
    <text evidence="9">The sequence shown here is derived from an EMBL/GenBank/DDBJ whole genome shotgun (WGS) entry which is preliminary data.</text>
</comment>
<comment type="similarity">
    <text evidence="4">Belongs to the YigI thioesterase family.</text>
</comment>
<comment type="catalytic activity">
    <reaction evidence="2">
        <text>a fatty acyl-CoA + H2O = a fatty acid + CoA + H(+)</text>
        <dbReference type="Rhea" id="RHEA:16781"/>
        <dbReference type="ChEBI" id="CHEBI:15377"/>
        <dbReference type="ChEBI" id="CHEBI:15378"/>
        <dbReference type="ChEBI" id="CHEBI:28868"/>
        <dbReference type="ChEBI" id="CHEBI:57287"/>
        <dbReference type="ChEBI" id="CHEBI:77636"/>
        <dbReference type="EC" id="3.1.2.20"/>
    </reaction>
</comment>
<dbReference type="InterPro" id="IPR006683">
    <property type="entry name" value="Thioestr_dom"/>
</dbReference>
<keyword evidence="1" id="KW-0378">Hydrolase</keyword>
<accession>A0A327WU78</accession>
<organism evidence="9 10">
    <name type="scientific">Aliidiomarina maris</name>
    <dbReference type="NCBI Taxonomy" id="531312"/>
    <lineage>
        <taxon>Bacteria</taxon>
        <taxon>Pseudomonadati</taxon>
        <taxon>Pseudomonadota</taxon>
        <taxon>Gammaproteobacteria</taxon>
        <taxon>Alteromonadales</taxon>
        <taxon>Idiomarinaceae</taxon>
        <taxon>Aliidiomarina</taxon>
    </lineage>
</organism>
<evidence type="ECO:0000256" key="5">
    <source>
        <dbReference type="ARBA" id="ARBA00038894"/>
    </source>
</evidence>
<dbReference type="NCBIfam" id="TIGR00369">
    <property type="entry name" value="unchar_dom_1"/>
    <property type="match status" value="1"/>
</dbReference>
<evidence type="ECO:0000313" key="9">
    <source>
        <dbReference type="EMBL" id="RAJ96412.1"/>
    </source>
</evidence>
<evidence type="ECO:0000256" key="3">
    <source>
        <dbReference type="ARBA" id="ARBA00036002"/>
    </source>
</evidence>
<dbReference type="GO" id="GO:0047617">
    <property type="term" value="F:fatty acyl-CoA hydrolase activity"/>
    <property type="evidence" value="ECO:0007669"/>
    <property type="project" value="UniProtKB-EC"/>
</dbReference>
<dbReference type="InterPro" id="IPR003736">
    <property type="entry name" value="PAAI_dom"/>
</dbReference>
<dbReference type="Pfam" id="PF03061">
    <property type="entry name" value="4HBT"/>
    <property type="match status" value="1"/>
</dbReference>
<dbReference type="NCBIfam" id="NF008675">
    <property type="entry name" value="PRK11688.1"/>
    <property type="match status" value="1"/>
</dbReference>
<name>A0A327WU78_9GAMM</name>